<feature type="signal peptide" evidence="3">
    <location>
        <begin position="1"/>
        <end position="18"/>
    </location>
</feature>
<accession>A0A0N5C5H5</accession>
<dbReference type="Proteomes" id="UP000046392">
    <property type="component" value="Unplaced"/>
</dbReference>
<dbReference type="AlphaFoldDB" id="A0A0N5C5H5"/>
<evidence type="ECO:0000256" key="2">
    <source>
        <dbReference type="SAM" id="Phobius"/>
    </source>
</evidence>
<evidence type="ECO:0000256" key="3">
    <source>
        <dbReference type="SAM" id="SignalP"/>
    </source>
</evidence>
<feature type="chain" id="PRO_5005895391" evidence="3">
    <location>
        <begin position="19"/>
        <end position="762"/>
    </location>
</feature>
<organism evidence="4 5">
    <name type="scientific">Strongyloides papillosus</name>
    <name type="common">Intestinal threadworm</name>
    <dbReference type="NCBI Taxonomy" id="174720"/>
    <lineage>
        <taxon>Eukaryota</taxon>
        <taxon>Metazoa</taxon>
        <taxon>Ecdysozoa</taxon>
        <taxon>Nematoda</taxon>
        <taxon>Chromadorea</taxon>
        <taxon>Rhabditida</taxon>
        <taxon>Tylenchina</taxon>
        <taxon>Panagrolaimomorpha</taxon>
        <taxon>Strongyloidoidea</taxon>
        <taxon>Strongyloididae</taxon>
        <taxon>Strongyloides</taxon>
    </lineage>
</organism>
<proteinExistence type="predicted"/>
<evidence type="ECO:0000313" key="5">
    <source>
        <dbReference type="WBParaSite" id="SPAL_0001320400.1"/>
    </source>
</evidence>
<sequence length="762" mass="87055">MLVKLLPILLIICETIQGQYSIFGTPKGRNRILFTEHNCRKPLTTSLLYHEESIIAFNTLDKYQTNLKQHANVKFEEVRIYPLSWDHIKKNSRNLYKLCGLALAPTKQKEEYINGNLTAIGVKDNYEISYSTGYYLGNNFDDYRYARIWCNIQQCDMGLFFFDENKNAAILNNVKQNYTVDYAVLIVIESKDNKMLLGIKPHHKVNIRLGLCPYIRWVSEKGLFKFKPEDHIKNMGYFDYGNSFAHIVVPFYKKSGNLNEFICGKLKQLALPDLLIGYALREDSESIQTSEDINPLNDELKCKPGDSISNHYHFGYMETDTNYMSERIMEPIKVRNGTSPYNFYAGQKIYIYDSAKFKHALENRNDHERLRDPNVIDVVLCIKNLKSDIRANILPSIGSVESIKKHEGKNIFYRLIKSDELDNKYPFRCLTKTVDANKGHMEEFYSRSAEFTIKNEEDPNVVYTSSQNEINFKRKKINNYGSYRCKDVKTTPLLIKDIVTMDKVYYLPDENAEMDLLHSQVADTYQSDIGCNKQYGTFGKIKKMTVKFGQDVRDPLTIDDFSNGTDIIDIKEGKILYKVPKDIPGVTVICIYETPVETTFYTTKDFFISITQDSGTKNNETKTITKEKIVTQVKNNSTPWVIGIVIAVILFCIIVIVVAYLIVRRVKKRRAEDSLSSYSGLSTLSKSRSKGSTSMSSSKSRTRGESRSASMSNASKTGKSGKGSRTGTYSSNVTSNVSRNSRSSASTNRGKNYFKNVNLAAR</sequence>
<protein>
    <submittedName>
        <fullName evidence="5">6-cysteine protein</fullName>
    </submittedName>
</protein>
<evidence type="ECO:0000313" key="4">
    <source>
        <dbReference type="Proteomes" id="UP000046392"/>
    </source>
</evidence>
<feature type="transmembrane region" description="Helical" evidence="2">
    <location>
        <begin position="640"/>
        <end position="663"/>
    </location>
</feature>
<feature type="compositionally biased region" description="Low complexity" evidence="1">
    <location>
        <begin position="680"/>
        <end position="699"/>
    </location>
</feature>
<name>A0A0N5C5H5_STREA</name>
<evidence type="ECO:0000256" key="1">
    <source>
        <dbReference type="SAM" id="MobiDB-lite"/>
    </source>
</evidence>
<dbReference type="WBParaSite" id="SPAL_0001320400.1">
    <property type="protein sequence ID" value="SPAL_0001320400.1"/>
    <property type="gene ID" value="SPAL_0001320400"/>
</dbReference>
<feature type="compositionally biased region" description="Low complexity" evidence="1">
    <location>
        <begin position="715"/>
        <end position="749"/>
    </location>
</feature>
<keyword evidence="4" id="KW-1185">Reference proteome</keyword>
<feature type="region of interest" description="Disordered" evidence="1">
    <location>
        <begin position="680"/>
        <end position="762"/>
    </location>
</feature>
<dbReference type="CDD" id="cd12087">
    <property type="entry name" value="TM_EGFR-like"/>
    <property type="match status" value="1"/>
</dbReference>
<reference evidence="5" key="1">
    <citation type="submission" date="2017-02" db="UniProtKB">
        <authorList>
            <consortium name="WormBaseParasite"/>
        </authorList>
    </citation>
    <scope>IDENTIFICATION</scope>
</reference>
<keyword evidence="2" id="KW-0812">Transmembrane</keyword>
<keyword evidence="2" id="KW-1133">Transmembrane helix</keyword>
<keyword evidence="3" id="KW-0732">Signal</keyword>
<keyword evidence="2" id="KW-0472">Membrane</keyword>